<keyword evidence="2" id="KW-1185">Reference proteome</keyword>
<proteinExistence type="predicted"/>
<dbReference type="OrthoDB" id="411301at2"/>
<evidence type="ECO:0000313" key="1">
    <source>
        <dbReference type="EMBL" id="PQJ30654.1"/>
    </source>
</evidence>
<dbReference type="CDD" id="cd07812">
    <property type="entry name" value="SRPBCC"/>
    <property type="match status" value="1"/>
</dbReference>
<evidence type="ECO:0008006" key="3">
    <source>
        <dbReference type="Google" id="ProtNLM"/>
    </source>
</evidence>
<dbReference type="InterPro" id="IPR023393">
    <property type="entry name" value="START-like_dom_sf"/>
</dbReference>
<comment type="caution">
    <text evidence="1">The sequence shown here is derived from an EMBL/GenBank/DDBJ whole genome shotgun (WGS) entry which is preliminary data.</text>
</comment>
<gene>
    <name evidence="1" type="ORF">BST92_01310</name>
</gene>
<sequence length="152" mass="17482">MIKSTHQVTIPLPINKVMELFKNQDYFKEWQKGLVSFKNLTPHIGQQGSKRSMKIKAAGTTITMIEEITAIELPHLWEATYRTNGVLNKQSNKFQEKLIKNGDDTQLVTIWDSTATFTFTGMMRIIAKGRPQIFTSQTHQHMEDFKTFATSM</sequence>
<dbReference type="SUPFAM" id="SSF55961">
    <property type="entry name" value="Bet v1-like"/>
    <property type="match status" value="1"/>
</dbReference>
<dbReference type="EMBL" id="MTPW01000001">
    <property type="protein sequence ID" value="PQJ30654.1"/>
    <property type="molecule type" value="Genomic_DNA"/>
</dbReference>
<protein>
    <recommendedName>
        <fullName evidence="3">SRPBCC family protein</fullName>
    </recommendedName>
</protein>
<dbReference type="RefSeq" id="WP_105069837.1">
    <property type="nucleotide sequence ID" value="NZ_MTPW01000001.1"/>
</dbReference>
<accession>A0A2S7U8E0</accession>
<dbReference type="Proteomes" id="UP000239747">
    <property type="component" value="Unassembled WGS sequence"/>
</dbReference>
<organism evidence="1 2">
    <name type="scientific">Nonlabens arenilitoris</name>
    <dbReference type="NCBI Taxonomy" id="1217969"/>
    <lineage>
        <taxon>Bacteria</taxon>
        <taxon>Pseudomonadati</taxon>
        <taxon>Bacteroidota</taxon>
        <taxon>Flavobacteriia</taxon>
        <taxon>Flavobacteriales</taxon>
        <taxon>Flavobacteriaceae</taxon>
        <taxon>Nonlabens</taxon>
    </lineage>
</organism>
<evidence type="ECO:0000313" key="2">
    <source>
        <dbReference type="Proteomes" id="UP000239747"/>
    </source>
</evidence>
<dbReference type="Gene3D" id="3.30.530.20">
    <property type="match status" value="1"/>
</dbReference>
<name>A0A2S7U8E0_9FLAO</name>
<reference evidence="1 2" key="1">
    <citation type="submission" date="2017-01" db="EMBL/GenBank/DDBJ databases">
        <title>Trade-off between light-utilization and light-protection in marine flavobacteria.</title>
        <authorList>
            <person name="Kumagai Y."/>
            <person name="Yoshizawa S."/>
            <person name="Kogure K."/>
            <person name="Iwasaki W."/>
        </authorList>
    </citation>
    <scope>NUCLEOTIDE SEQUENCE [LARGE SCALE GENOMIC DNA]</scope>
    <source>
        <strain evidence="1 2">KCTC 32109</strain>
    </source>
</reference>
<dbReference type="AlphaFoldDB" id="A0A2S7U8E0"/>